<name>A0AAV9TYE5_9PEZI</name>
<organism evidence="9 10">
    <name type="scientific">Colletotrichum tabaci</name>
    <dbReference type="NCBI Taxonomy" id="1209068"/>
    <lineage>
        <taxon>Eukaryota</taxon>
        <taxon>Fungi</taxon>
        <taxon>Dikarya</taxon>
        <taxon>Ascomycota</taxon>
        <taxon>Pezizomycotina</taxon>
        <taxon>Sordariomycetes</taxon>
        <taxon>Hypocreomycetidae</taxon>
        <taxon>Glomerellales</taxon>
        <taxon>Glomerellaceae</taxon>
        <taxon>Colletotrichum</taxon>
        <taxon>Colletotrichum destructivum species complex</taxon>
    </lineage>
</organism>
<protein>
    <recommendedName>
        <fullName evidence="8">Integrase catalytic domain-containing protein</fullName>
    </recommendedName>
</protein>
<accession>A0AAV9TYE5</accession>
<dbReference type="InterPro" id="IPR001584">
    <property type="entry name" value="Integrase_cat-core"/>
</dbReference>
<keyword evidence="3" id="KW-0694">RNA-binding</keyword>
<dbReference type="GO" id="GO:0003723">
    <property type="term" value="F:RNA binding"/>
    <property type="evidence" value="ECO:0007669"/>
    <property type="project" value="UniProtKB-KW"/>
</dbReference>
<reference evidence="9 10" key="1">
    <citation type="submission" date="2023-04" db="EMBL/GenBank/DDBJ databases">
        <title>Colletotrichum tabacum stain YC1 causing leaf anthracnose on Nicotiana tabacum(L.) cv.</title>
        <authorList>
            <person name="Ji Z."/>
            <person name="Wang M."/>
            <person name="Zhang J."/>
            <person name="Wang N."/>
            <person name="Zhou Z."/>
        </authorList>
    </citation>
    <scope>NUCLEOTIDE SEQUENCE [LARGE SCALE GENOMIC DNA]</scope>
    <source>
        <strain evidence="9 10">YC1</strain>
    </source>
</reference>
<dbReference type="PANTHER" id="PTHR43341">
    <property type="entry name" value="AMINO ACID PERMEASE"/>
    <property type="match status" value="1"/>
</dbReference>
<dbReference type="Pfam" id="PF07727">
    <property type="entry name" value="RVT_2"/>
    <property type="match status" value="1"/>
</dbReference>
<feature type="transmembrane region" description="Helical" evidence="7">
    <location>
        <begin position="1669"/>
        <end position="1690"/>
    </location>
</feature>
<evidence type="ECO:0000256" key="4">
    <source>
        <dbReference type="ARBA" id="ARBA00022989"/>
    </source>
</evidence>
<dbReference type="GO" id="GO:0005634">
    <property type="term" value="C:nucleus"/>
    <property type="evidence" value="ECO:0007669"/>
    <property type="project" value="UniProtKB-ARBA"/>
</dbReference>
<evidence type="ECO:0000256" key="7">
    <source>
        <dbReference type="SAM" id="Phobius"/>
    </source>
</evidence>
<comment type="subcellular location">
    <subcellularLocation>
        <location evidence="1">Membrane</location>
        <topology evidence="1">Multi-pass membrane protein</topology>
    </subcellularLocation>
</comment>
<keyword evidence="10" id="KW-1185">Reference proteome</keyword>
<keyword evidence="4 7" id="KW-1133">Transmembrane helix</keyword>
<evidence type="ECO:0000256" key="6">
    <source>
        <dbReference type="SAM" id="MobiDB-lite"/>
    </source>
</evidence>
<evidence type="ECO:0000256" key="1">
    <source>
        <dbReference type="ARBA" id="ARBA00004141"/>
    </source>
</evidence>
<dbReference type="Pfam" id="PF00324">
    <property type="entry name" value="AA_permease"/>
    <property type="match status" value="1"/>
</dbReference>
<evidence type="ECO:0000259" key="8">
    <source>
        <dbReference type="PROSITE" id="PS50994"/>
    </source>
</evidence>
<feature type="transmembrane region" description="Helical" evidence="7">
    <location>
        <begin position="1711"/>
        <end position="1731"/>
    </location>
</feature>
<evidence type="ECO:0000313" key="10">
    <source>
        <dbReference type="Proteomes" id="UP001327957"/>
    </source>
</evidence>
<evidence type="ECO:0000256" key="5">
    <source>
        <dbReference type="ARBA" id="ARBA00023136"/>
    </source>
</evidence>
<feature type="region of interest" description="Disordered" evidence="6">
    <location>
        <begin position="434"/>
        <end position="453"/>
    </location>
</feature>
<feature type="region of interest" description="Disordered" evidence="6">
    <location>
        <begin position="1049"/>
        <end position="1077"/>
    </location>
</feature>
<comment type="caution">
    <text evidence="9">The sequence shown here is derived from an EMBL/GenBank/DDBJ whole genome shotgun (WGS) entry which is preliminary data.</text>
</comment>
<keyword evidence="2 7" id="KW-0812">Transmembrane</keyword>
<dbReference type="InterPro" id="IPR013103">
    <property type="entry name" value="RVT_2"/>
</dbReference>
<feature type="transmembrane region" description="Helical" evidence="7">
    <location>
        <begin position="1743"/>
        <end position="1762"/>
    </location>
</feature>
<evidence type="ECO:0000256" key="2">
    <source>
        <dbReference type="ARBA" id="ARBA00022692"/>
    </source>
</evidence>
<evidence type="ECO:0000256" key="3">
    <source>
        <dbReference type="ARBA" id="ARBA00022884"/>
    </source>
</evidence>
<dbReference type="SUPFAM" id="SSF53098">
    <property type="entry name" value="Ribonuclease H-like"/>
    <property type="match status" value="1"/>
</dbReference>
<sequence>MAEAPTTPPLPPPQASVGHIIPIPVKISGDVDHNTWGKWSSFDPTRADNTPSQAASVVAFLVEYYARQGLTGRDLWSEFQSDFEAWPEEAFIKTPSSIMTILRNHLRANGVYVKMDGSRIAKNVIDVISQERFHVWTQAEIDEVTDKHRSFKTLLNDKAFADDIRGGQPITTGQQNPSRDRDGPPPPPPPIDPSTNTLLHHRRYDPALDNQMPPSKQLTDLTKLYTNEMKYGGGMYDVFDSKMLIFRDNCHKAGIPQRHFAGAFSIMLRDKALAFYFDRLCDDQAPVDFHAMASRVKLHFETEESRQAYLTEWRNTTFDRVIVDNLGKLKMEVLEVMLDKLITIQWALPTAYNTEDSLRLQVLNACCGVKACELALFSPAPTYEGVCGQLRSAIGTSMAIDASPHHFTSDMPPADGAAEGQYFTDRKFNGNGKDARFGRPRSSFRGGKMGNRSSLPTATKKCYVCKKQGCWSTKHTAEERRKAYADFKSNANVRDTSIPAYNHFLAWHEGIEDFDAPDEPLTQYLQAIETNVSDDDEGESFFTSFFNTISDGNLITAALADRSTFHALTKDDYRQQHKGSNTFTLEGRYGPSTFHGIMPDSGAAGFSTAGHPQYLALQRALPTVTMTAPPTEAVVRFGSGDPLTSMGIVTVPTPIGEIPFHVVSSNTPFLFCLEDMDRLGVRFDNLRNVLHQGETIVPIVRKWGHPWMLLEHQKEQFLSCNNLTEGELRRLHRRFGHPSVDRLHKVLQQAGHPIERKLLEGLTKVCQRCQLHAPAPSRFKFTLRDDCHFNFEVIIDVMYVEGNRPILHVVDTATSFNAARFLKDLSARHTWEALRMCWIDVYQGPPDWIVTDAGTNFRSNEFRQSAKGMSISVKEAPIEAHNSVGKVERYHAPLRRAYEIIRAEDPNTDPELALQMAVKAINDTAGPNGIIPTLLVFGSYPRITDESPPSPEITRRAEAVRKATNEIRRLHAARQVTEALATRNGPDTSPTLDLPLQSEVRVWREKKGWQGPFRLIAVDGETCTLEMPRGPRSFRSTVVKPYLRDAHEHDNDVPAHEHDNDVHADGEEESPQGRDERDEIDPLAEEILDEIVVATGPVRRRGRPRKDAFSNLIDDCAPEDDTADAFLTSKEQADLELAVTLREKGIITTPGAPFEQSTTKEVDSLIDRGVFGFTLYDENEHSGIRIFKSRIVNEVKNKTTTPYEKSRLVIQGYNDRGKETILTQSPTIQRASQRLILALAPSLIGADYSVWIRDITQAYVQSQTALNRVILAYLPPQIRHRYPPGTIMTVLKPLYGIAEAGTHWWATYHGHHRENLQMETSSFDPCLLVSSDEGDDFGIVGMQTDDTLGLSDEAFSRKEEEQLKKAAFTAKAKEILTTSDPLTFNGGTLSLTGGNTLTLRQKGQGNKLALVPIDGPDAKQKYVEQRARGAYIASICQPEACFDLSSAAQHQDPSIDDYKNLNRRLKWQMDHLDRGLTFMPVNLPTAKLFVFVDGSFANNVDFTSQLGFIIVLANEKQADDDTFTITGNIVHFSSTKSKRVTRSVLASEVYGMVAGVDMAYAISTTLRMITDRLSLPPIPTIVCTDSYSLYECLVKLGTTKEKRLMIDIMALRQSYERRELHEVRWINGSDNPADAFTKASPNQALEGLISNNEINVRMEGWVTRRLTNLITGGTLVTYIVICVNYLFFFRALKVQNFSRADLPYRGYLQPYGTWIALAWLVAVEIFYGYAIFLPGRWDTGTFFSNYTMAIIAVCLFCGWKAFRRTRFVKPEDADLVGIRPALEEQEAAMAIRSRAILPPAVNIDLRSEIKANVFDGDDTPTLRQIPLKTWTGSTRKHHLTYRAWRNTGTDKVFNAYLEVQVTGKAGLFVNFGFWLKPLPKTDQLQHGRQ</sequence>
<dbReference type="PANTHER" id="PTHR43341:SF6">
    <property type="entry name" value="AMINO ACID TRANSPORTER (EUROFUNG)"/>
    <property type="match status" value="1"/>
</dbReference>
<dbReference type="InterPro" id="IPR036397">
    <property type="entry name" value="RNaseH_sf"/>
</dbReference>
<evidence type="ECO:0000313" key="9">
    <source>
        <dbReference type="EMBL" id="KAK6227582.1"/>
    </source>
</evidence>
<feature type="region of interest" description="Disordered" evidence="6">
    <location>
        <begin position="163"/>
        <end position="198"/>
    </location>
</feature>
<dbReference type="GO" id="GO:0015171">
    <property type="term" value="F:amino acid transmembrane transporter activity"/>
    <property type="evidence" value="ECO:0007669"/>
    <property type="project" value="TreeGrafter"/>
</dbReference>
<dbReference type="InterPro" id="IPR050524">
    <property type="entry name" value="APC_YAT"/>
</dbReference>
<dbReference type="Gene3D" id="3.30.420.10">
    <property type="entry name" value="Ribonuclease H-like superfamily/Ribonuclease H"/>
    <property type="match status" value="1"/>
</dbReference>
<dbReference type="GO" id="GO:0016020">
    <property type="term" value="C:membrane"/>
    <property type="evidence" value="ECO:0007669"/>
    <property type="project" value="UniProtKB-SubCell"/>
</dbReference>
<dbReference type="EMBL" id="JASAOK010000001">
    <property type="protein sequence ID" value="KAK6227582.1"/>
    <property type="molecule type" value="Genomic_DNA"/>
</dbReference>
<dbReference type="GO" id="GO:0015074">
    <property type="term" value="P:DNA integration"/>
    <property type="evidence" value="ECO:0007669"/>
    <property type="project" value="InterPro"/>
</dbReference>
<dbReference type="InterPro" id="IPR012337">
    <property type="entry name" value="RNaseH-like_sf"/>
</dbReference>
<gene>
    <name evidence="9" type="ORF">QIS74_01137</name>
</gene>
<dbReference type="InterPro" id="IPR004841">
    <property type="entry name" value="AA-permease/SLC12A_dom"/>
</dbReference>
<keyword evidence="5 7" id="KW-0472">Membrane</keyword>
<dbReference type="Proteomes" id="UP001327957">
    <property type="component" value="Unassembled WGS sequence"/>
</dbReference>
<proteinExistence type="predicted"/>
<dbReference type="PROSITE" id="PS50994">
    <property type="entry name" value="INTEGRASE"/>
    <property type="match status" value="1"/>
</dbReference>
<feature type="domain" description="Integrase catalytic" evidence="8">
    <location>
        <begin position="772"/>
        <end position="940"/>
    </location>
</feature>